<dbReference type="AlphaFoldDB" id="A0A9E8LX11"/>
<sequence>MRKMKKRTFSELVHENKLEIMRNQGEMEKIERKLEEKHAKKAQ</sequence>
<dbReference type="EMBL" id="CP106878">
    <property type="protein sequence ID" value="WAA10895.1"/>
    <property type="molecule type" value="Genomic_DNA"/>
</dbReference>
<keyword evidence="2" id="KW-1185">Reference proteome</keyword>
<dbReference type="KEGG" id="faf:OE104_06165"/>
<organism evidence="1 2">
    <name type="scientific">Fervidibacillus albus</name>
    <dbReference type="NCBI Taxonomy" id="2980026"/>
    <lineage>
        <taxon>Bacteria</taxon>
        <taxon>Bacillati</taxon>
        <taxon>Bacillota</taxon>
        <taxon>Bacilli</taxon>
        <taxon>Bacillales</taxon>
        <taxon>Bacillaceae</taxon>
        <taxon>Fervidibacillus</taxon>
    </lineage>
</organism>
<accession>A0A9E8LX11</accession>
<reference evidence="1" key="1">
    <citation type="submission" date="2022-09" db="EMBL/GenBank/DDBJ databases">
        <title>Complete Genomes of Fervidibacillus albus and Fervidibacillus halotolerans isolated from tidal flat sediments.</title>
        <authorList>
            <person name="Kwon K.K."/>
            <person name="Yang S.-H."/>
            <person name="Park M.J."/>
            <person name="Oh H.-M."/>
        </authorList>
    </citation>
    <scope>NUCLEOTIDE SEQUENCE</scope>
    <source>
        <strain evidence="1">MEBiC13591</strain>
    </source>
</reference>
<gene>
    <name evidence="1" type="ORF">OE104_06165</name>
</gene>
<dbReference type="Proteomes" id="UP001164718">
    <property type="component" value="Chromosome"/>
</dbReference>
<dbReference type="Pfam" id="PF13040">
    <property type="entry name" value="Fur_reg_FbpB"/>
    <property type="match status" value="1"/>
</dbReference>
<proteinExistence type="predicted"/>
<name>A0A9E8LX11_9BACI</name>
<protein>
    <submittedName>
        <fullName evidence="1">FbpB family small basic protein</fullName>
    </submittedName>
</protein>
<dbReference type="InterPro" id="IPR025004">
    <property type="entry name" value="SenN/SenS"/>
</dbReference>
<dbReference type="RefSeq" id="WP_275418703.1">
    <property type="nucleotide sequence ID" value="NZ_CP106878.1"/>
</dbReference>
<evidence type="ECO:0000313" key="1">
    <source>
        <dbReference type="EMBL" id="WAA10895.1"/>
    </source>
</evidence>
<evidence type="ECO:0000313" key="2">
    <source>
        <dbReference type="Proteomes" id="UP001164718"/>
    </source>
</evidence>